<dbReference type="InterPro" id="IPR043502">
    <property type="entry name" value="DNA/RNA_pol_sf"/>
</dbReference>
<evidence type="ECO:0000256" key="4">
    <source>
        <dbReference type="ARBA" id="ARBA00022759"/>
    </source>
</evidence>
<dbReference type="FunFam" id="3.30.70.270:FF:000026">
    <property type="entry name" value="Transposon Ty3-G Gag-Pol polyprotein"/>
    <property type="match status" value="1"/>
</dbReference>
<keyword evidence="9" id="KW-1185">Reference proteome</keyword>
<comment type="caution">
    <text evidence="8">The sequence shown here is derived from an EMBL/GenBank/DDBJ whole genome shotgun (WGS) entry which is preliminary data.</text>
</comment>
<feature type="domain" description="Reverse transcriptase" evidence="7">
    <location>
        <begin position="460"/>
        <end position="672"/>
    </location>
</feature>
<sequence>MLSVIGKSYYKDYLTFEFPTLTNGQTRTVKDVLDKFDEHYKPYRNVTLATFVFNSILQKPVQNFDSFVTEIKLQADQCEFGAAYDRNIKDRIIQGLRDDVLRERLLREHELSLKKTLELCKSAELSKLHSLAMSQPTSSTQVDAISRQGIKKFQGQNNSPKQQYNNSKHSRNNKNPAQHKQRPCSRCGSHHTPRNCPAYGKSCHNCQMLNHFTRVCRQPKRQQPPKNQHRVSTIECNPDKAYIGTISSSQQCDWLQEIIINDFPVTFKLDTGSQVNVLPLSVIRKLKNQPSIHPTSLEVCTYTGDALPVVGESVFMCVVNNQHRELKFIIVDLNVQPVLSAAACTALNLVQRIDSSLQVSEKCNVNLVNTQSSDNVYSSSVTSNLSIGVPNSSNNSISHPHKLLKLIEEYSDIFEGVGHLLGKHKIILHEDATPVIAASRKIPLALENKLKDELFRMDQNGIIEKVTKPTDWVNPIVVVPKKDGSIRICLDPRPLNKYIKRQHYQIPSQDQLLSKLNGSKVFSLLDAKNAFYHIQLDEESSDLCTFITPFGRFRFLVMPFGLKSAPEVYQKVMDNIFEDCPDIDPYFDDIMVYSKSMIDHYEKLKKVFQIARESGLKLNKDKAKIAVSELQNLGHIISPDGVSPDPKKVSAITDFPVPTSKQELMRFLGMATYLMKFVPKFSQETSILRDLLKKDTNWLWDSHHNEAFLRVKDLLQSTTVLKFFDKDKPIVLSIDASSIGIGGVLLQKGQPVAYTSATLSEAQSRYSQIEKELLAIVHACEYFHYYVFGQHVEIETDHKPLLGLIHKPFENISPRLQRLLLRLQRYSFKLIHVPGKYLAVADALSQPPLPTHPVSTSDIDNAQLMISLLVQASKSKLDEILLETKNDIELQSVTNYIENGWPERKSVVLHAQPNWHCQSELHIKNGLVCRGQRLVIPKSCRKDVLQRLHIGHRGIVSCKNLARQSLYWPGMNTEIENMVSHCDICQQNQKSNCKEPLLDRKLAERPWQKVAIDFFQ</sequence>
<feature type="compositionally biased region" description="Polar residues" evidence="6">
    <location>
        <begin position="154"/>
        <end position="167"/>
    </location>
</feature>
<dbReference type="AlphaFoldDB" id="A0A4Y2JZR7"/>
<dbReference type="Gene3D" id="3.10.10.10">
    <property type="entry name" value="HIV Type 1 Reverse Transcriptase, subunit A, domain 1"/>
    <property type="match status" value="1"/>
</dbReference>
<dbReference type="FunFam" id="1.10.340.70:FF:000003">
    <property type="entry name" value="Protein CBG25708"/>
    <property type="match status" value="1"/>
</dbReference>
<evidence type="ECO:0000313" key="8">
    <source>
        <dbReference type="EMBL" id="GBM94732.1"/>
    </source>
</evidence>
<evidence type="ECO:0000256" key="1">
    <source>
        <dbReference type="ARBA" id="ARBA00012493"/>
    </source>
</evidence>
<dbReference type="CDD" id="cd09274">
    <property type="entry name" value="RNase_HI_RT_Ty3"/>
    <property type="match status" value="1"/>
</dbReference>
<dbReference type="GO" id="GO:0004519">
    <property type="term" value="F:endonuclease activity"/>
    <property type="evidence" value="ECO:0007669"/>
    <property type="project" value="UniProtKB-KW"/>
</dbReference>
<organism evidence="8 9">
    <name type="scientific">Araneus ventricosus</name>
    <name type="common">Orbweaver spider</name>
    <name type="synonym">Epeira ventricosa</name>
    <dbReference type="NCBI Taxonomy" id="182803"/>
    <lineage>
        <taxon>Eukaryota</taxon>
        <taxon>Metazoa</taxon>
        <taxon>Ecdysozoa</taxon>
        <taxon>Arthropoda</taxon>
        <taxon>Chelicerata</taxon>
        <taxon>Arachnida</taxon>
        <taxon>Araneae</taxon>
        <taxon>Araneomorphae</taxon>
        <taxon>Entelegynae</taxon>
        <taxon>Araneoidea</taxon>
        <taxon>Araneidae</taxon>
        <taxon>Araneus</taxon>
    </lineage>
</organism>
<dbReference type="PANTHER" id="PTHR37984:SF8">
    <property type="entry name" value="CCHC-TYPE DOMAIN-CONTAINING PROTEIN"/>
    <property type="match status" value="1"/>
</dbReference>
<dbReference type="SUPFAM" id="SSF56672">
    <property type="entry name" value="DNA/RNA polymerases"/>
    <property type="match status" value="1"/>
</dbReference>
<dbReference type="Pfam" id="PF17921">
    <property type="entry name" value="Integrase_H2C2"/>
    <property type="match status" value="1"/>
</dbReference>
<dbReference type="EMBL" id="BGPR01003996">
    <property type="protein sequence ID" value="GBM94732.1"/>
    <property type="molecule type" value="Genomic_DNA"/>
</dbReference>
<keyword evidence="2" id="KW-0548">Nucleotidyltransferase</keyword>
<evidence type="ECO:0000313" key="9">
    <source>
        <dbReference type="Proteomes" id="UP000499080"/>
    </source>
</evidence>
<dbReference type="InterPro" id="IPR000477">
    <property type="entry name" value="RT_dom"/>
</dbReference>
<evidence type="ECO:0000256" key="5">
    <source>
        <dbReference type="ARBA" id="ARBA00022918"/>
    </source>
</evidence>
<gene>
    <name evidence="8" type="primary">Tf2-9_297</name>
    <name evidence="8" type="ORF">AVEN_45884_1</name>
</gene>
<dbReference type="Pfam" id="PF00078">
    <property type="entry name" value="RVT_1"/>
    <property type="match status" value="1"/>
</dbReference>
<feature type="region of interest" description="Disordered" evidence="6">
    <location>
        <begin position="151"/>
        <end position="189"/>
    </location>
</feature>
<protein>
    <recommendedName>
        <fullName evidence="1">RNA-directed DNA polymerase</fullName>
        <ecNumber evidence="1">2.7.7.49</ecNumber>
    </recommendedName>
</protein>
<dbReference type="SUPFAM" id="SSF50630">
    <property type="entry name" value="Acid proteases"/>
    <property type="match status" value="1"/>
</dbReference>
<reference evidence="8 9" key="1">
    <citation type="journal article" date="2019" name="Sci. Rep.">
        <title>Orb-weaving spider Araneus ventricosus genome elucidates the spidroin gene catalogue.</title>
        <authorList>
            <person name="Kono N."/>
            <person name="Nakamura H."/>
            <person name="Ohtoshi R."/>
            <person name="Moran D.A.P."/>
            <person name="Shinohara A."/>
            <person name="Yoshida Y."/>
            <person name="Fujiwara M."/>
            <person name="Mori M."/>
            <person name="Tomita M."/>
            <person name="Arakawa K."/>
        </authorList>
    </citation>
    <scope>NUCLEOTIDE SEQUENCE [LARGE SCALE GENOMIC DNA]</scope>
</reference>
<evidence type="ECO:0000259" key="7">
    <source>
        <dbReference type="PROSITE" id="PS50878"/>
    </source>
</evidence>
<dbReference type="EC" id="2.7.7.49" evidence="1"/>
<accession>A0A4Y2JZR7</accession>
<dbReference type="FunFam" id="3.10.10.10:FF:000003">
    <property type="entry name" value="Retrovirus-related Pol polyprotein from transposon 297-like Protein"/>
    <property type="match status" value="1"/>
</dbReference>
<dbReference type="PANTHER" id="PTHR37984">
    <property type="entry name" value="PROTEIN CBG26694"/>
    <property type="match status" value="1"/>
</dbReference>
<dbReference type="Proteomes" id="UP000499080">
    <property type="component" value="Unassembled WGS sequence"/>
</dbReference>
<evidence type="ECO:0000256" key="6">
    <source>
        <dbReference type="SAM" id="MobiDB-lite"/>
    </source>
</evidence>
<dbReference type="InterPro" id="IPR050951">
    <property type="entry name" value="Retrovirus_Pol_polyprotein"/>
</dbReference>
<dbReference type="PROSITE" id="PS50878">
    <property type="entry name" value="RT_POL"/>
    <property type="match status" value="1"/>
</dbReference>
<feature type="compositionally biased region" description="Basic residues" evidence="6">
    <location>
        <begin position="168"/>
        <end position="189"/>
    </location>
</feature>
<proteinExistence type="predicted"/>
<dbReference type="CDD" id="cd01647">
    <property type="entry name" value="RT_LTR"/>
    <property type="match status" value="1"/>
</dbReference>
<dbReference type="OrthoDB" id="6510779at2759"/>
<dbReference type="Gene3D" id="3.30.70.270">
    <property type="match status" value="2"/>
</dbReference>
<keyword evidence="2" id="KW-0808">Transferase</keyword>
<name>A0A4Y2JZR7_ARAVE</name>
<keyword evidence="3" id="KW-0540">Nuclease</keyword>
<evidence type="ECO:0000256" key="3">
    <source>
        <dbReference type="ARBA" id="ARBA00022722"/>
    </source>
</evidence>
<keyword evidence="4" id="KW-0255">Endonuclease</keyword>
<keyword evidence="5" id="KW-0695">RNA-directed DNA polymerase</keyword>
<evidence type="ECO:0000256" key="2">
    <source>
        <dbReference type="ARBA" id="ARBA00022695"/>
    </source>
</evidence>
<dbReference type="Gene3D" id="1.10.340.70">
    <property type="match status" value="1"/>
</dbReference>
<dbReference type="InterPro" id="IPR021109">
    <property type="entry name" value="Peptidase_aspartic_dom_sf"/>
</dbReference>
<dbReference type="InterPro" id="IPR043128">
    <property type="entry name" value="Rev_trsase/Diguanyl_cyclase"/>
</dbReference>
<dbReference type="GO" id="GO:0003964">
    <property type="term" value="F:RNA-directed DNA polymerase activity"/>
    <property type="evidence" value="ECO:0007669"/>
    <property type="project" value="UniProtKB-KW"/>
</dbReference>
<dbReference type="InterPro" id="IPR041577">
    <property type="entry name" value="RT_RNaseH_2"/>
</dbReference>
<dbReference type="Pfam" id="PF17919">
    <property type="entry name" value="RT_RNaseH_2"/>
    <property type="match status" value="1"/>
</dbReference>
<dbReference type="FunFam" id="3.10.20.370:FF:000001">
    <property type="entry name" value="Retrovirus-related Pol polyprotein from transposon 17.6-like protein"/>
    <property type="match status" value="1"/>
</dbReference>
<dbReference type="Gene3D" id="3.10.20.370">
    <property type="match status" value="1"/>
</dbReference>
<dbReference type="InterPro" id="IPR041588">
    <property type="entry name" value="Integrase_H2C2"/>
</dbReference>
<keyword evidence="4" id="KW-0378">Hydrolase</keyword>